<protein>
    <recommendedName>
        <fullName evidence="1">Reverse transcriptase zinc-binding domain-containing protein</fullName>
    </recommendedName>
</protein>
<dbReference type="InterPro" id="IPR026960">
    <property type="entry name" value="RVT-Znf"/>
</dbReference>
<reference evidence="3" key="1">
    <citation type="journal article" date="2014" name="Science">
        <title>Ancient hybridizations among the ancestral genomes of bread wheat.</title>
        <authorList>
            <consortium name="International Wheat Genome Sequencing Consortium,"/>
            <person name="Marcussen T."/>
            <person name="Sandve S.R."/>
            <person name="Heier L."/>
            <person name="Spannagl M."/>
            <person name="Pfeifer M."/>
            <person name="Jakobsen K.S."/>
            <person name="Wulff B.B."/>
            <person name="Steuernagel B."/>
            <person name="Mayer K.F."/>
            <person name="Olsen O.A."/>
        </authorList>
    </citation>
    <scope>NUCLEOTIDE SEQUENCE [LARGE SCALE GENOMIC DNA]</scope>
    <source>
        <strain evidence="3">cv. AL8/78</strain>
    </source>
</reference>
<reference evidence="2" key="3">
    <citation type="journal article" date="2017" name="Nature">
        <title>Genome sequence of the progenitor of the wheat D genome Aegilops tauschii.</title>
        <authorList>
            <person name="Luo M.C."/>
            <person name="Gu Y.Q."/>
            <person name="Puiu D."/>
            <person name="Wang H."/>
            <person name="Twardziok S.O."/>
            <person name="Deal K.R."/>
            <person name="Huo N."/>
            <person name="Zhu T."/>
            <person name="Wang L."/>
            <person name="Wang Y."/>
            <person name="McGuire P.E."/>
            <person name="Liu S."/>
            <person name="Long H."/>
            <person name="Ramasamy R.K."/>
            <person name="Rodriguez J.C."/>
            <person name="Van S.L."/>
            <person name="Yuan L."/>
            <person name="Wang Z."/>
            <person name="Xia Z."/>
            <person name="Xiao L."/>
            <person name="Anderson O.D."/>
            <person name="Ouyang S."/>
            <person name="Liang Y."/>
            <person name="Zimin A.V."/>
            <person name="Pertea G."/>
            <person name="Qi P."/>
            <person name="Bennetzen J.L."/>
            <person name="Dai X."/>
            <person name="Dawson M.W."/>
            <person name="Muller H.G."/>
            <person name="Kugler K."/>
            <person name="Rivarola-Duarte L."/>
            <person name="Spannagl M."/>
            <person name="Mayer K.F.X."/>
            <person name="Lu F.H."/>
            <person name="Bevan M.W."/>
            <person name="Leroy P."/>
            <person name="Li P."/>
            <person name="You F.M."/>
            <person name="Sun Q."/>
            <person name="Liu Z."/>
            <person name="Lyons E."/>
            <person name="Wicker T."/>
            <person name="Salzberg S.L."/>
            <person name="Devos K.M."/>
            <person name="Dvorak J."/>
        </authorList>
    </citation>
    <scope>NUCLEOTIDE SEQUENCE [LARGE SCALE GENOMIC DNA]</scope>
    <source>
        <strain evidence="2">cv. AL8/78</strain>
    </source>
</reference>
<dbReference type="AlphaFoldDB" id="A0A453QG48"/>
<keyword evidence="3" id="KW-1185">Reference proteome</keyword>
<reference evidence="2" key="4">
    <citation type="submission" date="2019-03" db="UniProtKB">
        <authorList>
            <consortium name="EnsemblPlants"/>
        </authorList>
    </citation>
    <scope>IDENTIFICATION</scope>
</reference>
<dbReference type="Gramene" id="AET7Gv20097700.1">
    <property type="protein sequence ID" value="AET7Gv20097700.1"/>
    <property type="gene ID" value="AET7Gv20097700"/>
</dbReference>
<organism evidence="2 3">
    <name type="scientific">Aegilops tauschii subsp. strangulata</name>
    <name type="common">Goatgrass</name>
    <dbReference type="NCBI Taxonomy" id="200361"/>
    <lineage>
        <taxon>Eukaryota</taxon>
        <taxon>Viridiplantae</taxon>
        <taxon>Streptophyta</taxon>
        <taxon>Embryophyta</taxon>
        <taxon>Tracheophyta</taxon>
        <taxon>Spermatophyta</taxon>
        <taxon>Magnoliopsida</taxon>
        <taxon>Liliopsida</taxon>
        <taxon>Poales</taxon>
        <taxon>Poaceae</taxon>
        <taxon>BOP clade</taxon>
        <taxon>Pooideae</taxon>
        <taxon>Triticodae</taxon>
        <taxon>Triticeae</taxon>
        <taxon>Triticinae</taxon>
        <taxon>Aegilops</taxon>
    </lineage>
</organism>
<dbReference type="PANTHER" id="PTHR33116:SF87">
    <property type="entry name" value="OS01G0158850 PROTEIN"/>
    <property type="match status" value="1"/>
</dbReference>
<reference evidence="3" key="2">
    <citation type="journal article" date="2017" name="Nat. Plants">
        <title>The Aegilops tauschii genome reveals multiple impacts of transposons.</title>
        <authorList>
            <person name="Zhao G."/>
            <person name="Zou C."/>
            <person name="Li K."/>
            <person name="Wang K."/>
            <person name="Li T."/>
            <person name="Gao L."/>
            <person name="Zhang X."/>
            <person name="Wang H."/>
            <person name="Yang Z."/>
            <person name="Liu X."/>
            <person name="Jiang W."/>
            <person name="Mao L."/>
            <person name="Kong X."/>
            <person name="Jiao Y."/>
            <person name="Jia J."/>
        </authorList>
    </citation>
    <scope>NUCLEOTIDE SEQUENCE [LARGE SCALE GENOMIC DNA]</scope>
    <source>
        <strain evidence="3">cv. AL8/78</strain>
    </source>
</reference>
<evidence type="ECO:0000313" key="3">
    <source>
        <dbReference type="Proteomes" id="UP000015105"/>
    </source>
</evidence>
<dbReference type="Proteomes" id="UP000015105">
    <property type="component" value="Chromosome 7D"/>
</dbReference>
<dbReference type="STRING" id="200361.A0A453QG48"/>
<feature type="domain" description="Reverse transcriptase zinc-binding" evidence="1">
    <location>
        <begin position="306"/>
        <end position="358"/>
    </location>
</feature>
<sequence>MSGLKINFLKSEILCVGGDDDLLTFYSDLFNCQIGHFPMRYLGVPVSFSTLRALDWSFVDEKFLKCCESWIGNSASSGGRLTLLNSSLTSIIYYYMSMFMLPKKIIEKLDKHRKKFFWQETGGRKRYHLVKWYRICRSKNKGGLGVKDLHEQNISLLTKWWWKLEIQQGLWQDVVRAKYFKNDTVSSVKCKFGDSPIWKAILKVKEIYLAGREVVLKSGDITRLWSDTILGEPPLRNRFPALFGICNYQEITVADFKNFTGNDFFRRRLHPPLVDQWIKLGGVVKSWPVSTEPDQVSWALGRKKKFTTKSFYVYLERQLVGCDYRWIWKAKIPLKIQIFLWQLFQDAILTREVMKNRK</sequence>
<name>A0A453QG48_AEGTS</name>
<proteinExistence type="predicted"/>
<evidence type="ECO:0000313" key="2">
    <source>
        <dbReference type="EnsemblPlants" id="AET7Gv20097700.1"/>
    </source>
</evidence>
<accession>A0A453QG48</accession>
<reference evidence="2" key="5">
    <citation type="journal article" date="2021" name="G3 (Bethesda)">
        <title>Aegilops tauschii genome assembly Aet v5.0 features greater sequence contiguity and improved annotation.</title>
        <authorList>
            <person name="Wang L."/>
            <person name="Zhu T."/>
            <person name="Rodriguez J.C."/>
            <person name="Deal K.R."/>
            <person name="Dubcovsky J."/>
            <person name="McGuire P.E."/>
            <person name="Lux T."/>
            <person name="Spannagl M."/>
            <person name="Mayer K.F.X."/>
            <person name="Baldrich P."/>
            <person name="Meyers B.C."/>
            <person name="Huo N."/>
            <person name="Gu Y.Q."/>
            <person name="Zhou H."/>
            <person name="Devos K.M."/>
            <person name="Bennetzen J.L."/>
            <person name="Unver T."/>
            <person name="Budak H."/>
            <person name="Gulick P.J."/>
            <person name="Galiba G."/>
            <person name="Kalapos B."/>
            <person name="Nelson D.R."/>
            <person name="Li P."/>
            <person name="You F.M."/>
            <person name="Luo M.C."/>
            <person name="Dvorak J."/>
        </authorList>
    </citation>
    <scope>NUCLEOTIDE SEQUENCE [LARGE SCALE GENOMIC DNA]</scope>
    <source>
        <strain evidence="2">cv. AL8/78</strain>
    </source>
</reference>
<dbReference type="EnsemblPlants" id="AET7Gv20097700.1">
    <property type="protein sequence ID" value="AET7Gv20097700.1"/>
    <property type="gene ID" value="AET7Gv20097700"/>
</dbReference>
<dbReference type="Pfam" id="PF13966">
    <property type="entry name" value="zf-RVT"/>
    <property type="match status" value="1"/>
</dbReference>
<dbReference type="PANTHER" id="PTHR33116">
    <property type="entry name" value="REVERSE TRANSCRIPTASE ZINC-BINDING DOMAIN-CONTAINING PROTEIN-RELATED-RELATED"/>
    <property type="match status" value="1"/>
</dbReference>
<evidence type="ECO:0000259" key="1">
    <source>
        <dbReference type="Pfam" id="PF13966"/>
    </source>
</evidence>